<dbReference type="Pfam" id="PF13424">
    <property type="entry name" value="TPR_12"/>
    <property type="match status" value="2"/>
</dbReference>
<dbReference type="InterPro" id="IPR036388">
    <property type="entry name" value="WH-like_DNA-bd_sf"/>
</dbReference>
<feature type="repeat" description="TPR" evidence="5">
    <location>
        <begin position="746"/>
        <end position="779"/>
    </location>
</feature>
<evidence type="ECO:0000256" key="3">
    <source>
        <dbReference type="ARBA" id="ARBA00023125"/>
    </source>
</evidence>
<evidence type="ECO:0000256" key="6">
    <source>
        <dbReference type="PROSITE-ProRule" id="PRU01091"/>
    </source>
</evidence>
<organism evidence="8 9">
    <name type="scientific">Saccharothrix carnea</name>
    <dbReference type="NCBI Taxonomy" id="1280637"/>
    <lineage>
        <taxon>Bacteria</taxon>
        <taxon>Bacillati</taxon>
        <taxon>Actinomycetota</taxon>
        <taxon>Actinomycetes</taxon>
        <taxon>Pseudonocardiales</taxon>
        <taxon>Pseudonocardiaceae</taxon>
        <taxon>Saccharothrix</taxon>
    </lineage>
</organism>
<dbReference type="InterPro" id="IPR019734">
    <property type="entry name" value="TPR_rpt"/>
</dbReference>
<dbReference type="RefSeq" id="WP_181320332.1">
    <property type="nucleotide sequence ID" value="NZ_PYAX01000008.1"/>
</dbReference>
<keyword evidence="2" id="KW-0805">Transcription regulation</keyword>
<dbReference type="Gene3D" id="1.10.10.10">
    <property type="entry name" value="Winged helix-like DNA-binding domain superfamily/Winged helix DNA-binding domain"/>
    <property type="match status" value="1"/>
</dbReference>
<dbReference type="EMBL" id="PYAX01000008">
    <property type="protein sequence ID" value="PSL53806.1"/>
    <property type="molecule type" value="Genomic_DNA"/>
</dbReference>
<dbReference type="PRINTS" id="PR00364">
    <property type="entry name" value="DISEASERSIST"/>
</dbReference>
<dbReference type="SUPFAM" id="SSF52540">
    <property type="entry name" value="P-loop containing nucleoside triphosphate hydrolases"/>
    <property type="match status" value="1"/>
</dbReference>
<evidence type="ECO:0000259" key="7">
    <source>
        <dbReference type="PROSITE" id="PS51755"/>
    </source>
</evidence>
<evidence type="ECO:0000313" key="9">
    <source>
        <dbReference type="Proteomes" id="UP000241118"/>
    </source>
</evidence>
<feature type="domain" description="OmpR/PhoB-type" evidence="7">
    <location>
        <begin position="1"/>
        <end position="92"/>
    </location>
</feature>
<name>A0A2P8I5S0_SACCR</name>
<comment type="similarity">
    <text evidence="1">Belongs to the AfsR/DnrI/RedD regulatory family.</text>
</comment>
<feature type="DNA-binding region" description="OmpR/PhoB-type" evidence="6">
    <location>
        <begin position="1"/>
        <end position="92"/>
    </location>
</feature>
<evidence type="ECO:0000256" key="1">
    <source>
        <dbReference type="ARBA" id="ARBA00005820"/>
    </source>
</evidence>
<dbReference type="InterPro" id="IPR016032">
    <property type="entry name" value="Sig_transdc_resp-reg_C-effctor"/>
</dbReference>
<dbReference type="PROSITE" id="PS50005">
    <property type="entry name" value="TPR"/>
    <property type="match status" value="3"/>
</dbReference>
<comment type="caution">
    <text evidence="8">The sequence shown here is derived from an EMBL/GenBank/DDBJ whole genome shotgun (WGS) entry which is preliminary data.</text>
</comment>
<dbReference type="PANTHER" id="PTHR35807:SF1">
    <property type="entry name" value="TRANSCRIPTIONAL REGULATOR REDD"/>
    <property type="match status" value="1"/>
</dbReference>
<dbReference type="GO" id="GO:0003677">
    <property type="term" value="F:DNA binding"/>
    <property type="evidence" value="ECO:0007669"/>
    <property type="project" value="UniProtKB-UniRule"/>
</dbReference>
<feature type="repeat" description="TPR" evidence="5">
    <location>
        <begin position="906"/>
        <end position="939"/>
    </location>
</feature>
<dbReference type="Pfam" id="PF03704">
    <property type="entry name" value="BTAD"/>
    <property type="match status" value="1"/>
</dbReference>
<accession>A0A2P8I5S0</accession>
<evidence type="ECO:0000256" key="4">
    <source>
        <dbReference type="ARBA" id="ARBA00023163"/>
    </source>
</evidence>
<dbReference type="SMART" id="SM00028">
    <property type="entry name" value="TPR"/>
    <property type="match status" value="5"/>
</dbReference>
<keyword evidence="3 6" id="KW-0238">DNA-binding</keyword>
<dbReference type="GO" id="GO:0006355">
    <property type="term" value="P:regulation of DNA-templated transcription"/>
    <property type="evidence" value="ECO:0007669"/>
    <property type="project" value="InterPro"/>
</dbReference>
<dbReference type="AlphaFoldDB" id="A0A2P8I5S0"/>
<keyword evidence="4" id="KW-0804">Transcription</keyword>
<dbReference type="SUPFAM" id="SSF48452">
    <property type="entry name" value="TPR-like"/>
    <property type="match status" value="3"/>
</dbReference>
<proteinExistence type="inferred from homology"/>
<dbReference type="GO" id="GO:0000160">
    <property type="term" value="P:phosphorelay signal transduction system"/>
    <property type="evidence" value="ECO:0007669"/>
    <property type="project" value="InterPro"/>
</dbReference>
<gene>
    <name evidence="8" type="ORF">B0I31_108253</name>
</gene>
<keyword evidence="5" id="KW-0802">TPR repeat</keyword>
<dbReference type="InterPro" id="IPR005158">
    <property type="entry name" value="BTAD"/>
</dbReference>
<evidence type="ECO:0000313" key="8">
    <source>
        <dbReference type="EMBL" id="PSL53806.1"/>
    </source>
</evidence>
<feature type="repeat" description="TPR" evidence="5">
    <location>
        <begin position="826"/>
        <end position="859"/>
    </location>
</feature>
<dbReference type="SUPFAM" id="SSF46894">
    <property type="entry name" value="C-terminal effector domain of the bipartite response regulators"/>
    <property type="match status" value="1"/>
</dbReference>
<dbReference type="CDD" id="cd15831">
    <property type="entry name" value="BTAD"/>
    <property type="match status" value="1"/>
</dbReference>
<dbReference type="InterPro" id="IPR001867">
    <property type="entry name" value="OmpR/PhoB-type_DNA-bd"/>
</dbReference>
<dbReference type="Gene3D" id="3.40.50.300">
    <property type="entry name" value="P-loop containing nucleotide triphosphate hydrolases"/>
    <property type="match status" value="1"/>
</dbReference>
<keyword evidence="9" id="KW-1185">Reference proteome</keyword>
<dbReference type="Gene3D" id="1.25.40.10">
    <property type="entry name" value="Tetratricopeptide repeat domain"/>
    <property type="match status" value="3"/>
</dbReference>
<dbReference type="Proteomes" id="UP000241118">
    <property type="component" value="Unassembled WGS sequence"/>
</dbReference>
<dbReference type="InterPro" id="IPR011990">
    <property type="entry name" value="TPR-like_helical_dom_sf"/>
</dbReference>
<dbReference type="PANTHER" id="PTHR35807">
    <property type="entry name" value="TRANSCRIPTIONAL REGULATOR REDD-RELATED"/>
    <property type="match status" value="1"/>
</dbReference>
<dbReference type="SMART" id="SM01043">
    <property type="entry name" value="BTAD"/>
    <property type="match status" value="1"/>
</dbReference>
<evidence type="ECO:0000256" key="5">
    <source>
        <dbReference type="PROSITE-ProRule" id="PRU00339"/>
    </source>
</evidence>
<evidence type="ECO:0000256" key="2">
    <source>
        <dbReference type="ARBA" id="ARBA00023015"/>
    </source>
</evidence>
<protein>
    <submittedName>
        <fullName evidence="8">DNA-binding SARP family transcriptional activator</fullName>
    </submittedName>
</protein>
<sequence length="1048" mass="113976">MRFGVLGPLEVRDRANRLVVPTRRKERVLLAVLLLRDGTPTSADALSDALWPEALPRSAGANLKTYLSDLRRLLRAGDAVIDTRPDGYALHVDRDALDATRFEDLVVEGREALRDKRFDVATERLTRALGLWRGPALDGLPVPEVVRPRVTVLEELRLTVQEDNVDARLALGQEAELCGELSALTEQHPLRERLWAQLMLARYRTGRQAEALAAYQSLREALGTELGIEPSPAVKRLHLEILRADRALDRTPLLPAAVVPRQLPAAVPDFTGRRTALEELDRQAARAREDRAGATVVISAIAGTAGVGKTALAVYWADRARELFPDGQLYADLRGYDALPPRRPLEVLSRFLHALGVPPERVPPDVDEATALFRSTLADRAVLVVLDNAAGADQVRPLLPGGSGCLVVVTSRDRMAGLVAREGAARVALDVLTPAESVELLGRLLGEDRTAAEPEATAELAALCAHLPLALRITAAHYAGGPIADHVAELRRGNRLTALHADEDTAVRAAFDLSYSALPAAARRLFRLVGLVPGQDFGVEAAAAAADLPVPRARELLTALTDAHLLHEDAGRFTGHDLLRLYARERAVAEETDDRRDEAVRRLYDWYRERAQSAAAVLYPDMSRLPGPPPPKLFEHGNQASAWLDAEHANLVAAVLHAAEHGPRREAWLLSDALRGYFWLRMATVDWMTVASTALRAAEGEPVARAAAELSLANLRFLRAEHAAAIEHSTRALRLAEQGGWPGGQASAHNNLGGIHRQSGHLTEAAEHFARSVDINRRSGLVAGLLAALNNLAIVAWQLGRLAESTDYFTEALRLGDEARAPQAIALAKGNLGELWHTRGDLDRASEYLTEALRVHREIGARVAEAGNLTTLAAVHNDRGDRAAAYEHGRTSLMLARDTGDRRIEAGALHVLGDIHRRAGQEGDALDCYRQAVELAREAEDDFLEAEALIGLGRADEALAIARKAGYRVVEAKALTALARTAPAEEAVVHARKALDLHRGTGHLAGEAHTLHLLGHLEPEHARTHWRSALDLFTRMQSPEADALRPLV</sequence>
<dbReference type="PROSITE" id="PS51755">
    <property type="entry name" value="OMPR_PHOB"/>
    <property type="match status" value="1"/>
</dbReference>
<dbReference type="InterPro" id="IPR027417">
    <property type="entry name" value="P-loop_NTPase"/>
</dbReference>
<dbReference type="SMART" id="SM00862">
    <property type="entry name" value="Trans_reg_C"/>
    <property type="match status" value="1"/>
</dbReference>
<reference evidence="8 9" key="1">
    <citation type="submission" date="2018-03" db="EMBL/GenBank/DDBJ databases">
        <title>Genomic Encyclopedia of Type Strains, Phase III (KMG-III): the genomes of soil and plant-associated and newly described type strains.</title>
        <authorList>
            <person name="Whitman W."/>
        </authorList>
    </citation>
    <scope>NUCLEOTIDE SEQUENCE [LARGE SCALE GENOMIC DNA]</scope>
    <source>
        <strain evidence="8 9">CGMCC 4.7097</strain>
    </source>
</reference>
<dbReference type="InterPro" id="IPR051677">
    <property type="entry name" value="AfsR-DnrI-RedD_regulator"/>
</dbReference>